<dbReference type="Pfam" id="PF22580">
    <property type="entry name" value="KYNU_C"/>
    <property type="match status" value="1"/>
</dbReference>
<keyword evidence="2 5" id="KW-0662">Pyridine nucleotide biosynthesis</keyword>
<dbReference type="PANTHER" id="PTHR14084">
    <property type="entry name" value="KYNURENINASE"/>
    <property type="match status" value="1"/>
</dbReference>
<dbReference type="GO" id="GO:0030429">
    <property type="term" value="F:kynureninase activity"/>
    <property type="evidence" value="ECO:0007669"/>
    <property type="project" value="UniProtKB-UniRule"/>
</dbReference>
<keyword evidence="3 5" id="KW-0378">Hydrolase</keyword>
<dbReference type="NCBIfam" id="TIGR01814">
    <property type="entry name" value="kynureninase"/>
    <property type="match status" value="1"/>
</dbReference>
<dbReference type="GO" id="GO:0034354">
    <property type="term" value="P:'de novo' NAD+ biosynthetic process from L-tryptophan"/>
    <property type="evidence" value="ECO:0007669"/>
    <property type="project" value="UniProtKB-UniRule"/>
</dbReference>
<dbReference type="InterPro" id="IPR015422">
    <property type="entry name" value="PyrdxlP-dep_Trfase_small"/>
</dbReference>
<dbReference type="STRING" id="1214573.A0A0G2HSB5"/>
<dbReference type="HAMAP" id="MF_01970">
    <property type="entry name" value="Kynureninase"/>
    <property type="match status" value="1"/>
</dbReference>
<keyword evidence="1 5" id="KW-0963">Cytoplasm</keyword>
<dbReference type="EC" id="3.7.1.3" evidence="5 6"/>
<dbReference type="UniPathway" id="UPA00253">
    <property type="reaction ID" value="UER00329"/>
</dbReference>
<comment type="pathway">
    <text evidence="5 6">Cofactor biosynthesis; NAD(+) biosynthesis; quinolinate from L-kynurenine: step 2/3.</text>
</comment>
<dbReference type="InterPro" id="IPR015424">
    <property type="entry name" value="PyrdxlP-dep_Trfase"/>
</dbReference>
<comment type="catalytic activity">
    <reaction evidence="5 6">
        <text>L-kynurenine + H2O = anthranilate + L-alanine + H(+)</text>
        <dbReference type="Rhea" id="RHEA:16813"/>
        <dbReference type="ChEBI" id="CHEBI:15377"/>
        <dbReference type="ChEBI" id="CHEBI:15378"/>
        <dbReference type="ChEBI" id="CHEBI:16567"/>
        <dbReference type="ChEBI" id="CHEBI:57959"/>
        <dbReference type="ChEBI" id="CHEBI:57972"/>
        <dbReference type="EC" id="3.7.1.3"/>
    </reaction>
</comment>
<feature type="binding site" evidence="5">
    <location>
        <position position="181"/>
    </location>
    <ligand>
        <name>pyridoxal 5'-phosphate</name>
        <dbReference type="ChEBI" id="CHEBI:597326"/>
    </ligand>
</feature>
<dbReference type="PANTHER" id="PTHR14084:SF2">
    <property type="entry name" value="KYNURENINASE 2"/>
    <property type="match status" value="1"/>
</dbReference>
<dbReference type="InterPro" id="IPR015421">
    <property type="entry name" value="PyrdxlP-dep_Trfase_major"/>
</dbReference>
<evidence type="ECO:0000313" key="9">
    <source>
        <dbReference type="Proteomes" id="UP000034680"/>
    </source>
</evidence>
<accession>A0A0G2HSB5</accession>
<dbReference type="AlphaFoldDB" id="A0A0G2HSB5"/>
<feature type="compositionally biased region" description="Low complexity" evidence="7">
    <location>
        <begin position="59"/>
        <end position="75"/>
    </location>
</feature>
<comment type="pathway">
    <text evidence="5 6">Amino-acid degradation; L-kynurenine degradation; L-alanine and anthranilate from L-kynurenine: step 1/1.</text>
</comment>
<feature type="modified residue" description="N6-(pyridoxal phosphate)lysine" evidence="5">
    <location>
        <position position="320"/>
    </location>
</feature>
<gene>
    <name evidence="5" type="primary">BNA5</name>
    <name evidence="8" type="ORF">UCDDA912_g09010</name>
</gene>
<dbReference type="InterPro" id="IPR010111">
    <property type="entry name" value="Kynureninase"/>
</dbReference>
<sequence>MDFSATADLIRSGRKPAFSDLSRQHAQSLDECDPIRHLRDEYIFPTRASLKGRALRPVTSSPAATAADGTAHAASGQDREDKDRDREDKDVEDKDGEDKDGEDKDGAIYFCGNSLGLQCRATRRYIGAQLDTWASIGVNGHFTDLEDSPLVNWQDMAAQCAAQSAGFMGALASEIVYMNTLTTNIHLLLAAFYRPTEKRHKIILEWKPFPSDYYAIHSHMQWHGLDPARSMVEVWPAGETLHIPTSRVLATIDEHADDTALILLPGIQYYSGQLFDMATITRHAQARGIVVGWDLAHAAGNVDLSLHEWNVDFAMWCTYKYINAGPGSIAGAFVHERHGRVEWAPAADGGDAQPRPVFRPRLSGWYGGDKSVRFQMAKQFQPTPGAGGFQVGNPSALDLAALSGALSMFDEAGFANLRDKSLVLTCYAEAALNQILADEQHAGTPAFTVATPADPAQRGAQLSILLRDGLLDTVLDEFAREGIVCDKRKPDVLRVAPVPMYNTFDEVWRFMEVLRRALGVPRR</sequence>
<feature type="binding site" evidence="5">
    <location>
        <position position="294"/>
    </location>
    <ligand>
        <name>pyridoxal 5'-phosphate</name>
        <dbReference type="ChEBI" id="CHEBI:597326"/>
    </ligand>
</feature>
<evidence type="ECO:0000256" key="1">
    <source>
        <dbReference type="ARBA" id="ARBA00022490"/>
    </source>
</evidence>
<feature type="region of interest" description="Disordered" evidence="7">
    <location>
        <begin position="1"/>
        <end position="28"/>
    </location>
</feature>
<dbReference type="Proteomes" id="UP000034680">
    <property type="component" value="Unassembled WGS sequence"/>
</dbReference>
<dbReference type="GO" id="GO:0030170">
    <property type="term" value="F:pyridoxal phosphate binding"/>
    <property type="evidence" value="ECO:0007669"/>
    <property type="project" value="UniProtKB-UniRule"/>
</dbReference>
<proteinExistence type="inferred from homology"/>
<comment type="subcellular location">
    <subcellularLocation>
        <location evidence="5 6">Cytoplasm</location>
    </subcellularLocation>
</comment>
<feature type="binding site" evidence="5">
    <location>
        <position position="319"/>
    </location>
    <ligand>
        <name>pyridoxal 5'-phosphate</name>
        <dbReference type="ChEBI" id="CHEBI:597326"/>
    </ligand>
</feature>
<name>A0A0G2HSB5_9PEZI</name>
<feature type="compositionally biased region" description="Basic and acidic residues" evidence="7">
    <location>
        <begin position="77"/>
        <end position="92"/>
    </location>
</feature>
<feature type="region of interest" description="Disordered" evidence="7">
    <location>
        <begin position="54"/>
        <end position="103"/>
    </location>
</feature>
<dbReference type="PIRSF" id="PIRSF038800">
    <property type="entry name" value="KYNU"/>
    <property type="match status" value="1"/>
</dbReference>
<organism evidence="8 9">
    <name type="scientific">Diaporthe ampelina</name>
    <dbReference type="NCBI Taxonomy" id="1214573"/>
    <lineage>
        <taxon>Eukaryota</taxon>
        <taxon>Fungi</taxon>
        <taxon>Dikarya</taxon>
        <taxon>Ascomycota</taxon>
        <taxon>Pezizomycotina</taxon>
        <taxon>Sordariomycetes</taxon>
        <taxon>Sordariomycetidae</taxon>
        <taxon>Diaporthales</taxon>
        <taxon>Diaporthaceae</taxon>
        <taxon>Diaporthe</taxon>
    </lineage>
</organism>
<comment type="caution">
    <text evidence="5">Lacks conserved residue(s) required for the propagation of feature annotation.</text>
</comment>
<reference evidence="8 9" key="1">
    <citation type="submission" date="2015-05" db="EMBL/GenBank/DDBJ databases">
        <title>Distinctive expansion of gene families associated with plant cell wall degradation and secondary metabolism in the genomes of grapevine trunk pathogens.</title>
        <authorList>
            <person name="Lawrence D.P."/>
            <person name="Travadon R."/>
            <person name="Rolshausen P.E."/>
            <person name="Baumgartner K."/>
        </authorList>
    </citation>
    <scope>NUCLEOTIDE SEQUENCE [LARGE SCALE GENOMIC DNA]</scope>
    <source>
        <strain evidence="8">DA912</strain>
    </source>
</reference>
<dbReference type="GO" id="GO:0005737">
    <property type="term" value="C:cytoplasm"/>
    <property type="evidence" value="ECO:0007669"/>
    <property type="project" value="UniProtKB-SubCell"/>
</dbReference>
<feature type="binding site" evidence="5">
    <location>
        <position position="365"/>
    </location>
    <ligand>
        <name>pyridoxal 5'-phosphate</name>
        <dbReference type="ChEBI" id="CHEBI:597326"/>
    </ligand>
</feature>
<evidence type="ECO:0000313" key="8">
    <source>
        <dbReference type="EMBL" id="KKY31040.1"/>
    </source>
</evidence>
<dbReference type="OrthoDB" id="5978656at2759"/>
<comment type="similarity">
    <text evidence="5 6">Belongs to the kynureninase family.</text>
</comment>
<dbReference type="GO" id="GO:0097053">
    <property type="term" value="P:L-kynurenine catabolic process"/>
    <property type="evidence" value="ECO:0007669"/>
    <property type="project" value="UniProtKB-UniRule"/>
</dbReference>
<dbReference type="GO" id="GO:0019805">
    <property type="term" value="P:quinolinate biosynthetic process"/>
    <property type="evidence" value="ECO:0007669"/>
    <property type="project" value="UniProtKB-UniRule"/>
</dbReference>
<evidence type="ECO:0000256" key="2">
    <source>
        <dbReference type="ARBA" id="ARBA00022642"/>
    </source>
</evidence>
<reference evidence="8 9" key="2">
    <citation type="submission" date="2015-05" db="EMBL/GenBank/DDBJ databases">
        <authorList>
            <person name="Morales-Cruz A."/>
            <person name="Amrine K.C."/>
            <person name="Cantu D."/>
        </authorList>
    </citation>
    <scope>NUCLEOTIDE SEQUENCE [LARGE SCALE GENOMIC DNA]</scope>
    <source>
        <strain evidence="8">DA912</strain>
    </source>
</reference>
<dbReference type="FunFam" id="3.40.640.10:FF:000031">
    <property type="entry name" value="Kynureninase"/>
    <property type="match status" value="1"/>
</dbReference>
<dbReference type="GO" id="GO:0019441">
    <property type="term" value="P:L-tryptophan catabolic process to kynurenine"/>
    <property type="evidence" value="ECO:0007669"/>
    <property type="project" value="TreeGrafter"/>
</dbReference>
<feature type="binding site" evidence="5">
    <location>
        <begin position="209"/>
        <end position="212"/>
    </location>
    <ligand>
        <name>pyridoxal 5'-phosphate</name>
        <dbReference type="ChEBI" id="CHEBI:597326"/>
    </ligand>
</feature>
<comment type="cofactor">
    <cofactor evidence="5 6">
        <name>pyridoxal 5'-phosphate</name>
        <dbReference type="ChEBI" id="CHEBI:597326"/>
    </cofactor>
</comment>
<comment type="caution">
    <text evidence="8">The sequence shown here is derived from an EMBL/GenBank/DDBJ whole genome shotgun (WGS) entry which is preliminary data.</text>
</comment>
<dbReference type="UniPathway" id="UPA00334">
    <property type="reaction ID" value="UER00455"/>
</dbReference>
<evidence type="ECO:0000256" key="4">
    <source>
        <dbReference type="ARBA" id="ARBA00022898"/>
    </source>
</evidence>
<keyword evidence="9" id="KW-1185">Reference proteome</keyword>
<feature type="binding site" evidence="5">
    <location>
        <position position="182"/>
    </location>
    <ligand>
        <name>pyridoxal 5'-phosphate</name>
        <dbReference type="ChEBI" id="CHEBI:597326"/>
    </ligand>
</feature>
<evidence type="ECO:0000256" key="5">
    <source>
        <dbReference type="HAMAP-Rule" id="MF_03017"/>
    </source>
</evidence>
<dbReference type="Gene3D" id="3.40.640.10">
    <property type="entry name" value="Type I PLP-dependent aspartate aminotransferase-like (Major domain)"/>
    <property type="match status" value="1"/>
</dbReference>
<comment type="subunit">
    <text evidence="5 6">Homodimer.</text>
</comment>
<dbReference type="SUPFAM" id="SSF53383">
    <property type="entry name" value="PLP-dependent transferases"/>
    <property type="match status" value="1"/>
</dbReference>
<comment type="function">
    <text evidence="5 6">Catalyzes the cleavage of L-kynurenine (L-Kyn) and L-3-hydroxykynurenine (L-3OHKyn) into anthranilic acid (AA) and 3-hydroxyanthranilic acid (3-OHAA), respectively.</text>
</comment>
<protein>
    <recommendedName>
        <fullName evidence="5 6">Kynureninase</fullName>
        <ecNumber evidence="5 6">3.7.1.3</ecNumber>
    </recommendedName>
    <alternativeName>
        <fullName evidence="5">Biosynthesis of nicotinic acid protein 5</fullName>
    </alternativeName>
    <alternativeName>
        <fullName evidence="5">L-kynurenine hydrolase</fullName>
    </alternativeName>
</protein>
<evidence type="ECO:0000256" key="7">
    <source>
        <dbReference type="SAM" id="MobiDB-lite"/>
    </source>
</evidence>
<dbReference type="GO" id="GO:0043420">
    <property type="term" value="P:anthranilate metabolic process"/>
    <property type="evidence" value="ECO:0007669"/>
    <property type="project" value="UniProtKB-UniRule"/>
</dbReference>
<evidence type="ECO:0000256" key="6">
    <source>
        <dbReference type="PIRNR" id="PIRNR038800"/>
    </source>
</evidence>
<dbReference type="EMBL" id="LCUC01000420">
    <property type="protein sequence ID" value="KKY31040.1"/>
    <property type="molecule type" value="Genomic_DNA"/>
</dbReference>
<feature type="binding site" evidence="5">
    <location>
        <position position="297"/>
    </location>
    <ligand>
        <name>pyridoxal 5'-phosphate</name>
        <dbReference type="ChEBI" id="CHEBI:597326"/>
    </ligand>
</feature>
<dbReference type="Gene3D" id="3.90.1150.10">
    <property type="entry name" value="Aspartate Aminotransferase, domain 1"/>
    <property type="match status" value="1"/>
</dbReference>
<keyword evidence="4 5" id="KW-0663">Pyridoxal phosphate</keyword>
<feature type="binding site" evidence="5">
    <location>
        <position position="393"/>
    </location>
    <ligand>
        <name>pyridoxal 5'-phosphate</name>
        <dbReference type="ChEBI" id="CHEBI:597326"/>
    </ligand>
</feature>
<evidence type="ECO:0000256" key="3">
    <source>
        <dbReference type="ARBA" id="ARBA00022801"/>
    </source>
</evidence>
<comment type="catalytic activity">
    <reaction evidence="6">
        <text>3-hydroxy-L-kynurenine + H2O = 3-hydroxyanthranilate + L-alanine + H(+)</text>
        <dbReference type="Rhea" id="RHEA:25143"/>
        <dbReference type="ChEBI" id="CHEBI:15377"/>
        <dbReference type="ChEBI" id="CHEBI:15378"/>
        <dbReference type="ChEBI" id="CHEBI:36559"/>
        <dbReference type="ChEBI" id="CHEBI:57972"/>
        <dbReference type="ChEBI" id="CHEBI:58125"/>
        <dbReference type="EC" id="3.7.1.3"/>
    </reaction>
</comment>